<proteinExistence type="predicted"/>
<dbReference type="InterPro" id="IPR027383">
    <property type="entry name" value="Znf_put"/>
</dbReference>
<evidence type="ECO:0000256" key="2">
    <source>
        <dbReference type="ARBA" id="ARBA00023163"/>
    </source>
</evidence>
<accession>A0A7W7WGY1</accession>
<feature type="transmembrane region" description="Helical" evidence="3">
    <location>
        <begin position="90"/>
        <end position="110"/>
    </location>
</feature>
<evidence type="ECO:0000313" key="5">
    <source>
        <dbReference type="EMBL" id="MBB4945944.1"/>
    </source>
</evidence>
<protein>
    <recommendedName>
        <fullName evidence="4">Putative zinc-finger domain-containing protein</fullName>
    </recommendedName>
</protein>
<feature type="domain" description="Putative zinc-finger" evidence="4">
    <location>
        <begin position="11"/>
        <end position="37"/>
    </location>
</feature>
<evidence type="ECO:0000313" key="6">
    <source>
        <dbReference type="Proteomes" id="UP000573327"/>
    </source>
</evidence>
<keyword evidence="1" id="KW-0805">Transcription regulation</keyword>
<dbReference type="InterPro" id="IPR041916">
    <property type="entry name" value="Anti_sigma_zinc_sf"/>
</dbReference>
<comment type="caution">
    <text evidence="5">The sequence shown here is derived from an EMBL/GenBank/DDBJ whole genome shotgun (WGS) entry which is preliminary data.</text>
</comment>
<dbReference type="Proteomes" id="UP000573327">
    <property type="component" value="Unassembled WGS sequence"/>
</dbReference>
<dbReference type="AlphaFoldDB" id="A0A7W7WGY1"/>
<dbReference type="Pfam" id="PF13490">
    <property type="entry name" value="zf-HC2"/>
    <property type="match status" value="1"/>
</dbReference>
<evidence type="ECO:0000259" key="4">
    <source>
        <dbReference type="Pfam" id="PF13490"/>
    </source>
</evidence>
<dbReference type="RefSeq" id="WP_184912683.1">
    <property type="nucleotide sequence ID" value="NZ_JACHJR010000001.1"/>
</dbReference>
<evidence type="ECO:0000256" key="1">
    <source>
        <dbReference type="ARBA" id="ARBA00023015"/>
    </source>
</evidence>
<dbReference type="Gene3D" id="1.10.10.1320">
    <property type="entry name" value="Anti-sigma factor, zinc-finger domain"/>
    <property type="match status" value="1"/>
</dbReference>
<reference evidence="5 6" key="1">
    <citation type="submission" date="2020-08" db="EMBL/GenBank/DDBJ databases">
        <title>Sequencing the genomes of 1000 actinobacteria strains.</title>
        <authorList>
            <person name="Klenk H.-P."/>
        </authorList>
    </citation>
    <scope>NUCLEOTIDE SEQUENCE [LARGE SCALE GENOMIC DNA]</scope>
    <source>
        <strain evidence="5 6">DSM 44786</strain>
    </source>
</reference>
<keyword evidence="3" id="KW-0812">Transmembrane</keyword>
<sequence length="238" mass="24608">MTSPQEQHLDVGAYVLGLLEPEEMAEFAAHLADCARCTAEAEELSGLEPLLAEYADAVRPAADAAPGGELLERMVAEVTAVRRTSRTRRLFLVAAAVAVLIAGPLVGASLSGDGGSGTPVAHSTSPAQDLIDHGTLRTATDRTTGAVATVALEDKKWGTHVALRLGGVKGPLSCSLIAVTRDGRSQTVTSWAVPEAGYGLPAQQDALVTHGGIGFPATQIDHFEVRTTEGAELVAIPV</sequence>
<name>A0A7W7WGY1_9ACTN</name>
<dbReference type="EMBL" id="JACHJR010000001">
    <property type="protein sequence ID" value="MBB4945944.1"/>
    <property type="molecule type" value="Genomic_DNA"/>
</dbReference>
<keyword evidence="3" id="KW-0472">Membrane</keyword>
<organism evidence="5 6">
    <name type="scientific">Kitasatospora gansuensis</name>
    <dbReference type="NCBI Taxonomy" id="258050"/>
    <lineage>
        <taxon>Bacteria</taxon>
        <taxon>Bacillati</taxon>
        <taxon>Actinomycetota</taxon>
        <taxon>Actinomycetes</taxon>
        <taxon>Kitasatosporales</taxon>
        <taxon>Streptomycetaceae</taxon>
        <taxon>Kitasatospora</taxon>
    </lineage>
</organism>
<keyword evidence="3" id="KW-1133">Transmembrane helix</keyword>
<gene>
    <name evidence="5" type="ORF">F4556_001479</name>
</gene>
<keyword evidence="2" id="KW-0804">Transcription</keyword>
<evidence type="ECO:0000256" key="3">
    <source>
        <dbReference type="SAM" id="Phobius"/>
    </source>
</evidence>
<keyword evidence="6" id="KW-1185">Reference proteome</keyword>